<dbReference type="Proteomes" id="UP000326179">
    <property type="component" value="Chromosome"/>
</dbReference>
<evidence type="ECO:0000313" key="1">
    <source>
        <dbReference type="EMBL" id="QFZ74431.1"/>
    </source>
</evidence>
<evidence type="ECO:0000313" key="2">
    <source>
        <dbReference type="Proteomes" id="UP000326179"/>
    </source>
</evidence>
<dbReference type="AlphaFoldDB" id="A0A5Q0LC03"/>
<dbReference type="EMBL" id="CP045643">
    <property type="protein sequence ID" value="QFZ74431.1"/>
    <property type="molecule type" value="Genomic_DNA"/>
</dbReference>
<gene>
    <name evidence="1" type="ORF">GFH48_15245</name>
</gene>
<organism evidence="1 2">
    <name type="scientific">Streptomyces fagopyri</name>
    <dbReference type="NCBI Taxonomy" id="2662397"/>
    <lineage>
        <taxon>Bacteria</taxon>
        <taxon>Bacillati</taxon>
        <taxon>Actinomycetota</taxon>
        <taxon>Actinomycetes</taxon>
        <taxon>Kitasatosporales</taxon>
        <taxon>Streptomycetaceae</taxon>
        <taxon>Streptomyces</taxon>
    </lineage>
</organism>
<sequence>MTDGPGRPGDRGDPGAAAPDLPPLGMLCAAIARVRSVKFCARTAHTRVTEKYDGGAAHTASGQFWEAA</sequence>
<protein>
    <submittedName>
        <fullName evidence="1">Uncharacterized protein</fullName>
    </submittedName>
</protein>
<reference evidence="1 2" key="1">
    <citation type="submission" date="2019-10" db="EMBL/GenBank/DDBJ databases">
        <title>A novel species.</title>
        <authorList>
            <person name="Gao J."/>
        </authorList>
    </citation>
    <scope>NUCLEOTIDE SEQUENCE [LARGE SCALE GENOMIC DNA]</scope>
    <source>
        <strain evidence="1 2">QMT-28</strain>
    </source>
</reference>
<dbReference type="KEGG" id="sfy:GFH48_15245"/>
<proteinExistence type="predicted"/>
<accession>A0A5Q0LC03</accession>
<keyword evidence="2" id="KW-1185">Reference proteome</keyword>
<name>A0A5Q0LC03_9ACTN</name>